<dbReference type="PANTHER" id="PTHR10359:SF19">
    <property type="entry name" value="DNA REPAIR GLYCOSYLASE MJ1434-RELATED"/>
    <property type="match status" value="1"/>
</dbReference>
<proteinExistence type="inferred from homology"/>
<protein>
    <submittedName>
        <fullName evidence="12">Putative glycosylase</fullName>
    </submittedName>
</protein>
<dbReference type="Pfam" id="PF00633">
    <property type="entry name" value="HHH"/>
    <property type="match status" value="1"/>
</dbReference>
<keyword evidence="9" id="KW-0326">Glycosidase</keyword>
<organism evidence="12 13">
    <name type="scientific">Candidatus Scalindua brodae</name>
    <dbReference type="NCBI Taxonomy" id="237368"/>
    <lineage>
        <taxon>Bacteria</taxon>
        <taxon>Pseudomonadati</taxon>
        <taxon>Planctomycetota</taxon>
        <taxon>Candidatus Brocadiia</taxon>
        <taxon>Candidatus Brocadiales</taxon>
        <taxon>Candidatus Scalinduaceae</taxon>
        <taxon>Candidatus Scalindua</taxon>
    </lineage>
</organism>
<dbReference type="AlphaFoldDB" id="A0A0B0EKS8"/>
<dbReference type="Proteomes" id="UP000030652">
    <property type="component" value="Unassembled WGS sequence"/>
</dbReference>
<evidence type="ECO:0000256" key="10">
    <source>
        <dbReference type="SAM" id="MobiDB-lite"/>
    </source>
</evidence>
<evidence type="ECO:0000256" key="9">
    <source>
        <dbReference type="ARBA" id="ARBA00023295"/>
    </source>
</evidence>
<dbReference type="GO" id="GO:0051539">
    <property type="term" value="F:4 iron, 4 sulfur cluster binding"/>
    <property type="evidence" value="ECO:0007669"/>
    <property type="project" value="UniProtKB-KW"/>
</dbReference>
<reference evidence="12 13" key="1">
    <citation type="submission" date="2014-10" db="EMBL/GenBank/DDBJ databases">
        <title>Draft genome of anammox bacterium scalindua brodae, obtained using differential coverage binning of sequence data from two enrichment reactors.</title>
        <authorList>
            <person name="Speth D.R."/>
            <person name="Russ L."/>
            <person name="Kartal B."/>
            <person name="Op den Camp H.J."/>
            <person name="Dutilh B.E."/>
            <person name="Jetten M.S."/>
        </authorList>
    </citation>
    <scope>NUCLEOTIDE SEQUENCE [LARGE SCALE GENOMIC DNA]</scope>
    <source>
        <strain evidence="12">RU1</strain>
    </source>
</reference>
<dbReference type="GO" id="GO:0003677">
    <property type="term" value="F:DNA binding"/>
    <property type="evidence" value="ECO:0007669"/>
    <property type="project" value="InterPro"/>
</dbReference>
<dbReference type="PANTHER" id="PTHR10359">
    <property type="entry name" value="A/G-SPECIFIC ADENINE GLYCOSYLASE/ENDONUCLEASE III"/>
    <property type="match status" value="1"/>
</dbReference>
<evidence type="ECO:0000256" key="5">
    <source>
        <dbReference type="ARBA" id="ARBA00022801"/>
    </source>
</evidence>
<keyword evidence="5" id="KW-0378">Hydrolase</keyword>
<dbReference type="EMBL" id="JRYO01000109">
    <property type="protein sequence ID" value="KHE92631.1"/>
    <property type="molecule type" value="Genomic_DNA"/>
</dbReference>
<evidence type="ECO:0000256" key="7">
    <source>
        <dbReference type="ARBA" id="ARBA00023014"/>
    </source>
</evidence>
<evidence type="ECO:0000256" key="2">
    <source>
        <dbReference type="ARBA" id="ARBA00022485"/>
    </source>
</evidence>
<evidence type="ECO:0000259" key="11">
    <source>
        <dbReference type="SMART" id="SM00478"/>
    </source>
</evidence>
<dbReference type="Gene3D" id="1.10.1670.10">
    <property type="entry name" value="Helix-hairpin-Helix base-excision DNA repair enzymes (C-terminal)"/>
    <property type="match status" value="1"/>
</dbReference>
<dbReference type="SUPFAM" id="SSF48150">
    <property type="entry name" value="DNA-glycosylase"/>
    <property type="match status" value="1"/>
</dbReference>
<dbReference type="InterPro" id="IPR011257">
    <property type="entry name" value="DNA_glycosylase"/>
</dbReference>
<dbReference type="PATRIC" id="fig|237368.3.peg.1762"/>
<keyword evidence="3" id="KW-0479">Metal-binding</keyword>
<evidence type="ECO:0000256" key="6">
    <source>
        <dbReference type="ARBA" id="ARBA00023004"/>
    </source>
</evidence>
<feature type="domain" description="HhH-GPD" evidence="11">
    <location>
        <begin position="76"/>
        <end position="235"/>
    </location>
</feature>
<keyword evidence="6" id="KW-0408">Iron</keyword>
<dbReference type="InterPro" id="IPR000445">
    <property type="entry name" value="HhH_motif"/>
</dbReference>
<dbReference type="eggNOG" id="COG2231">
    <property type="taxonomic scope" value="Bacteria"/>
</dbReference>
<dbReference type="GO" id="GO:0046872">
    <property type="term" value="F:metal ion binding"/>
    <property type="evidence" value="ECO:0007669"/>
    <property type="project" value="UniProtKB-KW"/>
</dbReference>
<keyword evidence="8" id="KW-0234">DNA repair</keyword>
<evidence type="ECO:0000256" key="1">
    <source>
        <dbReference type="ARBA" id="ARBA00008343"/>
    </source>
</evidence>
<evidence type="ECO:0000256" key="3">
    <source>
        <dbReference type="ARBA" id="ARBA00022723"/>
    </source>
</evidence>
<dbReference type="Gene3D" id="1.10.340.30">
    <property type="entry name" value="Hypothetical protein, domain 2"/>
    <property type="match status" value="1"/>
</dbReference>
<keyword evidence="4" id="KW-0227">DNA damage</keyword>
<dbReference type="InterPro" id="IPR003265">
    <property type="entry name" value="HhH-GPD_domain"/>
</dbReference>
<feature type="compositionally biased region" description="Basic residues" evidence="10">
    <location>
        <begin position="268"/>
        <end position="278"/>
    </location>
</feature>
<dbReference type="GO" id="GO:0019104">
    <property type="term" value="F:DNA N-glycosylase activity"/>
    <property type="evidence" value="ECO:0007669"/>
    <property type="project" value="UniProtKB-ARBA"/>
</dbReference>
<evidence type="ECO:0000313" key="12">
    <source>
        <dbReference type="EMBL" id="KHE92631.1"/>
    </source>
</evidence>
<evidence type="ECO:0000256" key="8">
    <source>
        <dbReference type="ARBA" id="ARBA00023204"/>
    </source>
</evidence>
<accession>A0A0B0EKS8</accession>
<feature type="region of interest" description="Disordered" evidence="10">
    <location>
        <begin position="251"/>
        <end position="278"/>
    </location>
</feature>
<evidence type="ECO:0000313" key="13">
    <source>
        <dbReference type="Proteomes" id="UP000030652"/>
    </source>
</evidence>
<dbReference type="Pfam" id="PF00730">
    <property type="entry name" value="HhH-GPD"/>
    <property type="match status" value="1"/>
</dbReference>
<evidence type="ECO:0000256" key="4">
    <source>
        <dbReference type="ARBA" id="ARBA00022763"/>
    </source>
</evidence>
<keyword evidence="7" id="KW-0411">Iron-sulfur</keyword>
<name>A0A0B0EKS8_9BACT</name>
<gene>
    <name evidence="12" type="ORF">SCABRO_01614</name>
</gene>
<dbReference type="GO" id="GO:0006284">
    <property type="term" value="P:base-excision repair"/>
    <property type="evidence" value="ECO:0007669"/>
    <property type="project" value="InterPro"/>
</dbReference>
<comment type="similarity">
    <text evidence="1">Belongs to the Nth/MutY family.</text>
</comment>
<comment type="caution">
    <text evidence="12">The sequence shown here is derived from an EMBL/GenBank/DDBJ whole genome shotgun (WGS) entry which is preliminary data.</text>
</comment>
<dbReference type="CDD" id="cd00056">
    <property type="entry name" value="ENDO3c"/>
    <property type="match status" value="1"/>
</dbReference>
<keyword evidence="2" id="KW-0004">4Fe-4S</keyword>
<sequence length="278" mass="32459">MLSNCYECCQTHWFLDLQFHVDDISFCFSVITFVKIIRMNKTKVLTEIYDSLFKSFGKQYWWPGDTGFEVVIGAILTQNTNWTNVEKAIKNLKAAKVFTPRKLYEIDIEGLAELIKPSGYFNVKAKRLKHFIEWLFLNYDGSLSKLFKLDYAALREQLLSVNGIGRETADSIILYAAEKPTFVVDAYTKRVLVRHGLITEDYDYDAIKAVFEDNLSQDVSLYNEYHALIVMVGKYYCKPKMQCEECPLENVHRSPDKRHRGDEDAKRVKVRKSSKRRR</sequence>
<dbReference type="InterPro" id="IPR023170">
    <property type="entry name" value="HhH_base_excis_C"/>
</dbReference>
<dbReference type="SMART" id="SM00478">
    <property type="entry name" value="ENDO3c"/>
    <property type="match status" value="1"/>
</dbReference>
<feature type="compositionally biased region" description="Basic and acidic residues" evidence="10">
    <location>
        <begin position="251"/>
        <end position="267"/>
    </location>
</feature>